<evidence type="ECO:0000256" key="1">
    <source>
        <dbReference type="ARBA" id="ARBA00006432"/>
    </source>
</evidence>
<comment type="function">
    <text evidence="3">Acyl-CoA synthases catalyze the initial reaction in fatty acid metabolism, by forming a thioester with CoA. Has some preference toward medium-chain substrates. Plays a role in adipocyte differentiation.</text>
</comment>
<dbReference type="InterPro" id="IPR000873">
    <property type="entry name" value="AMP-dep_synth/lig_dom"/>
</dbReference>
<evidence type="ECO:0000256" key="4">
    <source>
        <dbReference type="ARBA" id="ARBA00039009"/>
    </source>
</evidence>
<comment type="catalytic activity">
    <reaction evidence="6">
        <text>octanoate + ATP + CoA = octanoyl-CoA + AMP + diphosphate</text>
        <dbReference type="Rhea" id="RHEA:33631"/>
        <dbReference type="ChEBI" id="CHEBI:25646"/>
        <dbReference type="ChEBI" id="CHEBI:30616"/>
        <dbReference type="ChEBI" id="CHEBI:33019"/>
        <dbReference type="ChEBI" id="CHEBI:57287"/>
        <dbReference type="ChEBI" id="CHEBI:57386"/>
        <dbReference type="ChEBI" id="CHEBI:456215"/>
    </reaction>
</comment>
<dbReference type="EMBL" id="VSWD01000009">
    <property type="protein sequence ID" value="KAK3094018.1"/>
    <property type="molecule type" value="Genomic_DNA"/>
</dbReference>
<dbReference type="InterPro" id="IPR042099">
    <property type="entry name" value="ANL_N_sf"/>
</dbReference>
<dbReference type="PANTHER" id="PTHR43201:SF5">
    <property type="entry name" value="MEDIUM-CHAIN ACYL-COA LIGASE ACSF2, MITOCHONDRIAL"/>
    <property type="match status" value="1"/>
</dbReference>
<accession>A0AA88XXW4</accession>
<organism evidence="9 10">
    <name type="scientific">Pinctada imbricata</name>
    <name type="common">Atlantic pearl-oyster</name>
    <name type="synonym">Pinctada martensii</name>
    <dbReference type="NCBI Taxonomy" id="66713"/>
    <lineage>
        <taxon>Eukaryota</taxon>
        <taxon>Metazoa</taxon>
        <taxon>Spiralia</taxon>
        <taxon>Lophotrochozoa</taxon>
        <taxon>Mollusca</taxon>
        <taxon>Bivalvia</taxon>
        <taxon>Autobranchia</taxon>
        <taxon>Pteriomorphia</taxon>
        <taxon>Pterioida</taxon>
        <taxon>Pterioidea</taxon>
        <taxon>Pteriidae</taxon>
        <taxon>Pinctada</taxon>
    </lineage>
</organism>
<dbReference type="SUPFAM" id="SSF56801">
    <property type="entry name" value="Acetyl-CoA synthetase-like"/>
    <property type="match status" value="1"/>
</dbReference>
<evidence type="ECO:0000256" key="2">
    <source>
        <dbReference type="ARBA" id="ARBA00022598"/>
    </source>
</evidence>
<dbReference type="EC" id="6.2.1.2" evidence="4"/>
<dbReference type="InterPro" id="IPR020845">
    <property type="entry name" value="AMP-binding_CS"/>
</dbReference>
<gene>
    <name evidence="9" type="ORF">FSP39_023003</name>
</gene>
<dbReference type="GO" id="GO:0031956">
    <property type="term" value="F:medium-chain fatty acid-CoA ligase activity"/>
    <property type="evidence" value="ECO:0007669"/>
    <property type="project" value="UniProtKB-EC"/>
</dbReference>
<evidence type="ECO:0000256" key="3">
    <source>
        <dbReference type="ARBA" id="ARBA00037247"/>
    </source>
</evidence>
<comment type="caution">
    <text evidence="9">The sequence shown here is derived from an EMBL/GenBank/DDBJ whole genome shotgun (WGS) entry which is preliminary data.</text>
</comment>
<dbReference type="GO" id="GO:0006631">
    <property type="term" value="P:fatty acid metabolic process"/>
    <property type="evidence" value="ECO:0007669"/>
    <property type="project" value="TreeGrafter"/>
</dbReference>
<dbReference type="Gene3D" id="3.30.300.30">
    <property type="match status" value="1"/>
</dbReference>
<dbReference type="Proteomes" id="UP001186944">
    <property type="component" value="Unassembled WGS sequence"/>
</dbReference>
<evidence type="ECO:0000256" key="6">
    <source>
        <dbReference type="ARBA" id="ARBA00047319"/>
    </source>
</evidence>
<keyword evidence="2" id="KW-0436">Ligase</keyword>
<dbReference type="Pfam" id="PF00501">
    <property type="entry name" value="AMP-binding"/>
    <property type="match status" value="1"/>
</dbReference>
<evidence type="ECO:0000313" key="9">
    <source>
        <dbReference type="EMBL" id="KAK3094018.1"/>
    </source>
</evidence>
<evidence type="ECO:0000256" key="5">
    <source>
        <dbReference type="ARBA" id="ARBA00039638"/>
    </source>
</evidence>
<evidence type="ECO:0000256" key="7">
    <source>
        <dbReference type="ARBA" id="ARBA00048277"/>
    </source>
</evidence>
<dbReference type="Gene3D" id="3.40.50.12780">
    <property type="entry name" value="N-terminal domain of ligase-like"/>
    <property type="match status" value="1"/>
</dbReference>
<evidence type="ECO:0000313" key="10">
    <source>
        <dbReference type="Proteomes" id="UP001186944"/>
    </source>
</evidence>
<keyword evidence="10" id="KW-1185">Reference proteome</keyword>
<proteinExistence type="inferred from homology"/>
<dbReference type="PANTHER" id="PTHR43201">
    <property type="entry name" value="ACYL-COA SYNTHETASE"/>
    <property type="match status" value="1"/>
</dbReference>
<protein>
    <recommendedName>
        <fullName evidence="5">Medium-chain acyl-CoA ligase ACSF2, mitochondrial</fullName>
        <ecNumber evidence="4">6.2.1.2</ecNumber>
    </recommendedName>
</protein>
<comment type="catalytic activity">
    <reaction evidence="7">
        <text>a medium-chain fatty acid + ATP + CoA = a medium-chain fatty acyl-CoA + AMP + diphosphate</text>
        <dbReference type="Rhea" id="RHEA:48340"/>
        <dbReference type="ChEBI" id="CHEBI:30616"/>
        <dbReference type="ChEBI" id="CHEBI:33019"/>
        <dbReference type="ChEBI" id="CHEBI:57287"/>
        <dbReference type="ChEBI" id="CHEBI:59558"/>
        <dbReference type="ChEBI" id="CHEBI:90546"/>
        <dbReference type="ChEBI" id="CHEBI:456215"/>
        <dbReference type="EC" id="6.2.1.2"/>
    </reaction>
</comment>
<sequence>MASGEARSYMRKDGFIGIYQTIPDMIKQHSENANFVAQIYFDWQTQTKESLKYSTINDRSKDFARGLIKLGIGKGDVVGIGADNIPEWMFATVGVQMCGAIPLNFVVQRTDGKDVQDIMTVAGDACKAVIIPTGKDDVNVSVVEQLFSFGPGKGQVNSEVLPSVKWAILMSLQHTHDKMLTMTDVMTKDEVTLPLVDPDDVAGLFMTSGTTGSSKLVSHSHSNLLMVGAQFQIIYGPGNNRPFNDRSFCWLGGYPHWEFFTGETRTLIKNVSLIPSMSKYLKVVSEAMKDNHCNTMFTVVPFLQEVLRQDSAPFNIHTVVAGGQPVPSIVASLVGKVCERFVSGYGMTEFGFASLKETTHSSKFADYEAGFPLPGIEIKVADPGQNLTSRNEDGEIWVRPQLHVLGYWNDEGKTNQMLSKSGWCRTDDVGMMTENGSLFAKGRISDSMVKIGPRFVSVASIECMLKNHVDISDVVVFSYIDKMQYHCVCCAVKTKGDGLSKSVLDEYLLDKEHRTEANFLQKLELPRSYVFLEDFPRTFSGKINRKKVAEMCKEILLKED</sequence>
<comment type="similarity">
    <text evidence="1">Belongs to the ATP-dependent AMP-binding enzyme family.</text>
</comment>
<feature type="domain" description="AMP-dependent synthetase/ligase" evidence="8">
    <location>
        <begin position="35"/>
        <end position="408"/>
    </location>
</feature>
<dbReference type="InterPro" id="IPR045851">
    <property type="entry name" value="AMP-bd_C_sf"/>
</dbReference>
<reference evidence="9" key="1">
    <citation type="submission" date="2019-08" db="EMBL/GenBank/DDBJ databases">
        <title>The improved chromosome-level genome for the pearl oyster Pinctada fucata martensii using PacBio sequencing and Hi-C.</title>
        <authorList>
            <person name="Zheng Z."/>
        </authorList>
    </citation>
    <scope>NUCLEOTIDE SEQUENCE</scope>
    <source>
        <strain evidence="9">ZZ-2019</strain>
        <tissue evidence="9">Adductor muscle</tissue>
    </source>
</reference>
<evidence type="ECO:0000259" key="8">
    <source>
        <dbReference type="Pfam" id="PF00501"/>
    </source>
</evidence>
<dbReference type="AlphaFoldDB" id="A0AA88XXW4"/>
<dbReference type="PROSITE" id="PS00455">
    <property type="entry name" value="AMP_BINDING"/>
    <property type="match status" value="1"/>
</dbReference>
<name>A0AA88XXW4_PINIB</name>
<dbReference type="CDD" id="cd04433">
    <property type="entry name" value="AFD_class_I"/>
    <property type="match status" value="1"/>
</dbReference>